<organism evidence="2 3">
    <name type="scientific">Trichuris muris</name>
    <name type="common">Mouse whipworm</name>
    <dbReference type="NCBI Taxonomy" id="70415"/>
    <lineage>
        <taxon>Eukaryota</taxon>
        <taxon>Metazoa</taxon>
        <taxon>Ecdysozoa</taxon>
        <taxon>Nematoda</taxon>
        <taxon>Enoplea</taxon>
        <taxon>Dorylaimia</taxon>
        <taxon>Trichinellida</taxon>
        <taxon>Trichuridae</taxon>
        <taxon>Trichuris</taxon>
    </lineage>
</organism>
<protein>
    <submittedName>
        <fullName evidence="3">MSP domain-containing protein</fullName>
    </submittedName>
</protein>
<evidence type="ECO:0000313" key="2">
    <source>
        <dbReference type="Proteomes" id="UP000046395"/>
    </source>
</evidence>
<dbReference type="InterPro" id="IPR000535">
    <property type="entry name" value="MSP_dom"/>
</dbReference>
<sequence length="200" mass="23276">MELQTNDELKVKFKNGNQDFWMQRRIPESYHKLWSVVISTVMDLLTKKRSQLQIATKVKHWLIAMYAPVGNPLSIRVVREERDSFALKASPREVFFSREPDGNQCQCITLQNMSQRRLAIKVAFAERAFQARGHYCVLDAGCSMEVKIERLSTNIVPGPMVTDRLIFYYAPMDHCERCAMNPFQCRSTFRGELIIINYCD</sequence>
<dbReference type="AlphaFoldDB" id="A0A5S6PZ38"/>
<dbReference type="InterPro" id="IPR013783">
    <property type="entry name" value="Ig-like_fold"/>
</dbReference>
<proteinExistence type="predicted"/>
<feature type="domain" description="MSP" evidence="1">
    <location>
        <begin position="87"/>
        <end position="172"/>
    </location>
</feature>
<evidence type="ECO:0000259" key="1">
    <source>
        <dbReference type="Pfam" id="PF00635"/>
    </source>
</evidence>
<accession>A0A5S6PZ38</accession>
<evidence type="ECO:0000313" key="3">
    <source>
        <dbReference type="WBParaSite" id="TMUE_0000000260.1"/>
    </source>
</evidence>
<dbReference type="WBParaSite" id="TMUE_0000000260.1">
    <property type="protein sequence ID" value="TMUE_0000000260.1"/>
    <property type="gene ID" value="WBGene00296201"/>
</dbReference>
<keyword evidence="2" id="KW-1185">Reference proteome</keyword>
<dbReference type="Pfam" id="PF00635">
    <property type="entry name" value="Motile_Sperm"/>
    <property type="match status" value="1"/>
</dbReference>
<dbReference type="Proteomes" id="UP000046395">
    <property type="component" value="Unassembled WGS sequence"/>
</dbReference>
<reference evidence="3" key="1">
    <citation type="submission" date="2019-12" db="UniProtKB">
        <authorList>
            <consortium name="WormBaseParasite"/>
        </authorList>
    </citation>
    <scope>IDENTIFICATION</scope>
</reference>
<dbReference type="InterPro" id="IPR008962">
    <property type="entry name" value="PapD-like_sf"/>
</dbReference>
<dbReference type="SUPFAM" id="SSF49354">
    <property type="entry name" value="PapD-like"/>
    <property type="match status" value="1"/>
</dbReference>
<name>A0A5S6PZ38_TRIMR</name>
<dbReference type="Gene3D" id="2.60.40.10">
    <property type="entry name" value="Immunoglobulins"/>
    <property type="match status" value="1"/>
</dbReference>